<evidence type="ECO:0000313" key="2">
    <source>
        <dbReference type="EMBL" id="CAB5002329.1"/>
    </source>
</evidence>
<gene>
    <name evidence="2" type="ORF">UFOPK3954_01807</name>
</gene>
<proteinExistence type="predicted"/>
<protein>
    <submittedName>
        <fullName evidence="2">Unannotated protein</fullName>
    </submittedName>
</protein>
<evidence type="ECO:0000256" key="1">
    <source>
        <dbReference type="SAM" id="MobiDB-lite"/>
    </source>
</evidence>
<accession>A0A6J7PFW1</accession>
<feature type="region of interest" description="Disordered" evidence="1">
    <location>
        <begin position="1"/>
        <end position="20"/>
    </location>
</feature>
<sequence>MQFCARSPVAGNRAHHLPEGVDRRHPTVHEQERLPVVLANADLESALIGVGVTNCPTDLETLHLAGEHTVLNHYVGTAMFDQFGEVDEARVHVRRSGERLREGDLEATAIDTPNHRRDREVCCPSCQQPTGLLGNHVQRNRTVLTCPGKCPTERPLRVFLDEDPRSIAAHECGPARPGAGLHGSVGAEVLSNERSQFQTEELAAPRRIGAGHQSFLVREP</sequence>
<dbReference type="AlphaFoldDB" id="A0A6J7PFW1"/>
<dbReference type="EMBL" id="CAFBON010000218">
    <property type="protein sequence ID" value="CAB5002329.1"/>
    <property type="molecule type" value="Genomic_DNA"/>
</dbReference>
<name>A0A6J7PFW1_9ZZZZ</name>
<organism evidence="2">
    <name type="scientific">freshwater metagenome</name>
    <dbReference type="NCBI Taxonomy" id="449393"/>
    <lineage>
        <taxon>unclassified sequences</taxon>
        <taxon>metagenomes</taxon>
        <taxon>ecological metagenomes</taxon>
    </lineage>
</organism>
<reference evidence="2" key="1">
    <citation type="submission" date="2020-05" db="EMBL/GenBank/DDBJ databases">
        <authorList>
            <person name="Chiriac C."/>
            <person name="Salcher M."/>
            <person name="Ghai R."/>
            <person name="Kavagutti S V."/>
        </authorList>
    </citation>
    <scope>NUCLEOTIDE SEQUENCE</scope>
</reference>